<dbReference type="Proteomes" id="UP001148737">
    <property type="component" value="Unassembled WGS sequence"/>
</dbReference>
<reference evidence="1" key="1">
    <citation type="submission" date="2022-07" db="EMBL/GenBank/DDBJ databases">
        <title>Genome Sequence of Lecanicillium saksenae.</title>
        <authorList>
            <person name="Buettner E."/>
        </authorList>
    </citation>
    <scope>NUCLEOTIDE SEQUENCE</scope>
    <source>
        <strain evidence="1">VT-O1</strain>
    </source>
</reference>
<keyword evidence="2" id="KW-1185">Reference proteome</keyword>
<organism evidence="1 2">
    <name type="scientific">Lecanicillium saksenae</name>
    <dbReference type="NCBI Taxonomy" id="468837"/>
    <lineage>
        <taxon>Eukaryota</taxon>
        <taxon>Fungi</taxon>
        <taxon>Dikarya</taxon>
        <taxon>Ascomycota</taxon>
        <taxon>Pezizomycotina</taxon>
        <taxon>Sordariomycetes</taxon>
        <taxon>Hypocreomycetidae</taxon>
        <taxon>Hypocreales</taxon>
        <taxon>Cordycipitaceae</taxon>
        <taxon>Lecanicillium</taxon>
    </lineage>
</organism>
<name>A0ACC1QYU0_9HYPO</name>
<evidence type="ECO:0000313" key="2">
    <source>
        <dbReference type="Proteomes" id="UP001148737"/>
    </source>
</evidence>
<dbReference type="EMBL" id="JANAKD010000418">
    <property type="protein sequence ID" value="KAJ3494069.1"/>
    <property type="molecule type" value="Genomic_DNA"/>
</dbReference>
<evidence type="ECO:0000313" key="1">
    <source>
        <dbReference type="EMBL" id="KAJ3494069.1"/>
    </source>
</evidence>
<accession>A0ACC1QYU0</accession>
<sequence length="136" mass="14498">MAPKSKLQDVVTASRAAEDGVASDTTPRNSSISEKAGTRRDQQDMMRMGKSQQFQRNFGFVSMLGFTCVLMSTWEGQLTTSTFGAVNGGTGGLIYCYLGTFAGFLAVIASMAEMASMAPTAGGDSTSYTATYWFYG</sequence>
<gene>
    <name evidence="1" type="ORF">NLG97_g4314</name>
</gene>
<protein>
    <submittedName>
        <fullName evidence="1">Uncharacterized protein</fullName>
    </submittedName>
</protein>
<proteinExistence type="predicted"/>
<comment type="caution">
    <text evidence="1">The sequence shown here is derived from an EMBL/GenBank/DDBJ whole genome shotgun (WGS) entry which is preliminary data.</text>
</comment>